<sequence length="910" mass="103405">MTEGNDITNHQYRCEGNTSFILANAQIAEYPIVYCNDGFAKMVGYSRAEIMQKPCSLAFMHADYSRPEAVKKIQNALDMCQHEQTEIGLRKKNRSLLWLLVHIAPIKNDHNQVVLYLCQFRDITPLKQPLDENNKGFSRILQIARIAKSRQQFNQIETSDLHKTTSTTSSGFNQVIKVMNLGGDLLPQYRQETPKTSPHIILHYSTFKTMWDWSILALTFYTAFIVPYNIAFKTREDPPRDTIDIVALTDSIVDVIFFADILLNFHTTFVGPGGEVVIDPNIIRYNYFKSWFLIDLLSCLPYDIFYMFKHNDERMGSLLSALKVVRLLRLGRVARKLDNYLEYGAATLLLLLCAYVLAAHWLACVWFSIGEYEVKIRFLVPTMPEGWLTKLSKELNSPFNYTFKDRLRLIGGPQRSSAYISALYFTMSCLSTVGFGNIASTTDNEKVFGVCMMIIAALLYAAIFGHMTNIIQQMTSATIRYHDMIANVREFIKLQEVPNELAERVMDYVISTWAITKGIDTSKVLSYCPKDMKADICVHLNRKVFNEHACFRLASDGCLRQFAVHLESNHAAPGDLIYHTGESVDALWFVVSGSLEVIQDDEVVAILGKGDVFGDEFWKQLGTGQSAANVRVLTYTDLHSIKQDKLMAVLDFYKAFANSFVRNMVLTYNLTRRLKFRKVVDVKREKELDERRKNEKLTVSAEHPVRKLLFRMRERYGTRILPSKIFADLERQAKAKPPTMRTAVSSADDLREVSWSSDVQLNTNDKLNVLPPELKKCFECIELKLRTVNHISYKLDNLEKLVFELHHSIRGNDEVGAGELREDEQQQSSSPTTMRNLTSGTGGGAEPFASINQAATNTATHFSVSIPPLQNLSTDDGNEEFLTSTSNIATLLYVEDETTSSLSPPKVKRI</sequence>
<dbReference type="Pfam" id="PF13426">
    <property type="entry name" value="PAS_9"/>
    <property type="match status" value="1"/>
</dbReference>
<keyword evidence="2" id="KW-0813">Transport</keyword>
<feature type="region of interest" description="Disordered" evidence="15">
    <location>
        <begin position="814"/>
        <end position="848"/>
    </location>
</feature>
<dbReference type="PROSITE" id="PS50113">
    <property type="entry name" value="PAC"/>
    <property type="match status" value="1"/>
</dbReference>
<dbReference type="InterPro" id="IPR000700">
    <property type="entry name" value="PAS-assoc_C"/>
</dbReference>
<reference evidence="20 21" key="1">
    <citation type="submission" date="2018-08" db="EMBL/GenBank/DDBJ databases">
        <authorList>
            <person name="Laetsch R D."/>
            <person name="Stevens L."/>
            <person name="Kumar S."/>
            <person name="Blaxter L. M."/>
        </authorList>
    </citation>
    <scope>NUCLEOTIDE SEQUENCE [LARGE SCALE GENOMIC DNA]</scope>
</reference>
<feature type="transmembrane region" description="Helical" evidence="16">
    <location>
        <begin position="447"/>
        <end position="467"/>
    </location>
</feature>
<keyword evidence="6" id="KW-0631">Potassium channel</keyword>
<dbReference type="NCBIfam" id="TIGR00229">
    <property type="entry name" value="sensory_box"/>
    <property type="match status" value="1"/>
</dbReference>
<keyword evidence="11" id="KW-0406">Ion transport</keyword>
<protein>
    <recommendedName>
        <fullName evidence="22">Cyclic nucleotide-binding domain-containing protein</fullName>
    </recommendedName>
</protein>
<dbReference type="GO" id="GO:0042391">
    <property type="term" value="P:regulation of membrane potential"/>
    <property type="evidence" value="ECO:0007669"/>
    <property type="project" value="TreeGrafter"/>
</dbReference>
<dbReference type="PANTHER" id="PTHR10217">
    <property type="entry name" value="VOLTAGE AND LIGAND GATED POTASSIUM CHANNEL"/>
    <property type="match status" value="1"/>
</dbReference>
<dbReference type="Gene3D" id="1.10.1200.260">
    <property type="match status" value="1"/>
</dbReference>
<dbReference type="PROSITE" id="PS50042">
    <property type="entry name" value="CNMP_BINDING_3"/>
    <property type="match status" value="1"/>
</dbReference>
<dbReference type="FunFam" id="1.10.287.70:FF:000084">
    <property type="entry name" value="Potassium voltage-gated channel protein eag"/>
    <property type="match status" value="1"/>
</dbReference>
<keyword evidence="9" id="KW-0630">Potassium</keyword>
<dbReference type="EMBL" id="UYRX01000028">
    <property type="protein sequence ID" value="VDK69950.1"/>
    <property type="molecule type" value="Genomic_DNA"/>
</dbReference>
<dbReference type="InterPro" id="IPR003938">
    <property type="entry name" value="K_chnl_volt-dep_EAG/ELK/ERG"/>
</dbReference>
<gene>
    <name evidence="20" type="ORF">NLS_LOCUS928</name>
</gene>
<feature type="compositionally biased region" description="Polar residues" evidence="15">
    <location>
        <begin position="826"/>
        <end position="839"/>
    </location>
</feature>
<dbReference type="SMART" id="SM00100">
    <property type="entry name" value="cNMP"/>
    <property type="match status" value="1"/>
</dbReference>
<proteinExistence type="predicted"/>
<feature type="transmembrane region" description="Helical" evidence="16">
    <location>
        <begin position="345"/>
        <end position="369"/>
    </location>
</feature>
<organism evidence="20 21">
    <name type="scientific">Litomosoides sigmodontis</name>
    <name type="common">Filarial nematode worm</name>
    <dbReference type="NCBI Taxonomy" id="42156"/>
    <lineage>
        <taxon>Eukaryota</taxon>
        <taxon>Metazoa</taxon>
        <taxon>Ecdysozoa</taxon>
        <taxon>Nematoda</taxon>
        <taxon>Chromadorea</taxon>
        <taxon>Rhabditida</taxon>
        <taxon>Spirurina</taxon>
        <taxon>Spiruromorpha</taxon>
        <taxon>Filarioidea</taxon>
        <taxon>Onchocercidae</taxon>
        <taxon>Litomosoides</taxon>
    </lineage>
</organism>
<feature type="domain" description="Cyclic nucleotide-binding" evidence="17">
    <location>
        <begin position="550"/>
        <end position="650"/>
    </location>
</feature>
<dbReference type="Gene3D" id="1.10.287.70">
    <property type="match status" value="1"/>
</dbReference>
<dbReference type="InterPro" id="IPR018490">
    <property type="entry name" value="cNMP-bd_dom_sf"/>
</dbReference>
<dbReference type="InterPro" id="IPR014710">
    <property type="entry name" value="RmlC-like_jellyroll"/>
</dbReference>
<feature type="compositionally biased region" description="Basic and acidic residues" evidence="15">
    <location>
        <begin position="814"/>
        <end position="824"/>
    </location>
</feature>
<dbReference type="PROSITE" id="PS50112">
    <property type="entry name" value="PAS"/>
    <property type="match status" value="1"/>
</dbReference>
<evidence type="ECO:0000256" key="1">
    <source>
        <dbReference type="ARBA" id="ARBA00004141"/>
    </source>
</evidence>
<dbReference type="CDD" id="cd00130">
    <property type="entry name" value="PAS"/>
    <property type="match status" value="1"/>
</dbReference>
<dbReference type="SUPFAM" id="SSF81324">
    <property type="entry name" value="Voltage-gated potassium channels"/>
    <property type="match status" value="1"/>
</dbReference>
<evidence type="ECO:0000259" key="18">
    <source>
        <dbReference type="PROSITE" id="PS50112"/>
    </source>
</evidence>
<evidence type="ECO:0000259" key="17">
    <source>
        <dbReference type="PROSITE" id="PS50042"/>
    </source>
</evidence>
<keyword evidence="4" id="KW-0597">Phosphoprotein</keyword>
<keyword evidence="13" id="KW-0325">Glycoprotein</keyword>
<evidence type="ECO:0000256" key="10">
    <source>
        <dbReference type="ARBA" id="ARBA00022989"/>
    </source>
</evidence>
<dbReference type="GO" id="GO:0005249">
    <property type="term" value="F:voltage-gated potassium channel activity"/>
    <property type="evidence" value="ECO:0007669"/>
    <property type="project" value="InterPro"/>
</dbReference>
<feature type="transmembrane region" description="Helical" evidence="16">
    <location>
        <begin position="416"/>
        <end position="435"/>
    </location>
</feature>
<dbReference type="InterPro" id="IPR050818">
    <property type="entry name" value="KCNH_animal-type"/>
</dbReference>
<evidence type="ECO:0000256" key="9">
    <source>
        <dbReference type="ARBA" id="ARBA00022958"/>
    </source>
</evidence>
<dbReference type="AlphaFoldDB" id="A0A3P6SPJ2"/>
<feature type="domain" description="PAS" evidence="18">
    <location>
        <begin position="32"/>
        <end position="84"/>
    </location>
</feature>
<evidence type="ECO:0000256" key="4">
    <source>
        <dbReference type="ARBA" id="ARBA00022553"/>
    </source>
</evidence>
<evidence type="ECO:0000256" key="8">
    <source>
        <dbReference type="ARBA" id="ARBA00022882"/>
    </source>
</evidence>
<feature type="transmembrane region" description="Helical" evidence="16">
    <location>
        <begin position="210"/>
        <end position="231"/>
    </location>
</feature>
<dbReference type="InterPro" id="IPR035965">
    <property type="entry name" value="PAS-like_dom_sf"/>
</dbReference>
<dbReference type="PRINTS" id="PR01463">
    <property type="entry name" value="EAGCHANLFMLY"/>
</dbReference>
<dbReference type="InterPro" id="IPR005821">
    <property type="entry name" value="Ion_trans_dom"/>
</dbReference>
<evidence type="ECO:0000256" key="6">
    <source>
        <dbReference type="ARBA" id="ARBA00022826"/>
    </source>
</evidence>
<evidence type="ECO:0000256" key="7">
    <source>
        <dbReference type="ARBA" id="ARBA00022860"/>
    </source>
</evidence>
<evidence type="ECO:0000256" key="11">
    <source>
        <dbReference type="ARBA" id="ARBA00023065"/>
    </source>
</evidence>
<evidence type="ECO:0000313" key="21">
    <source>
        <dbReference type="Proteomes" id="UP000277928"/>
    </source>
</evidence>
<dbReference type="GO" id="GO:0005516">
    <property type="term" value="F:calmodulin binding"/>
    <property type="evidence" value="ECO:0007669"/>
    <property type="project" value="UniProtKB-KW"/>
</dbReference>
<evidence type="ECO:0000313" key="20">
    <source>
        <dbReference type="EMBL" id="VDK69950.1"/>
    </source>
</evidence>
<keyword evidence="3" id="KW-0633">Potassium transport</keyword>
<evidence type="ECO:0000256" key="12">
    <source>
        <dbReference type="ARBA" id="ARBA00023136"/>
    </source>
</evidence>
<feature type="domain" description="PAC" evidence="19">
    <location>
        <begin position="83"/>
        <end position="135"/>
    </location>
</feature>
<evidence type="ECO:0000256" key="2">
    <source>
        <dbReference type="ARBA" id="ARBA00022448"/>
    </source>
</evidence>
<dbReference type="SUPFAM" id="SSF51206">
    <property type="entry name" value="cAMP-binding domain-like"/>
    <property type="match status" value="1"/>
</dbReference>
<accession>A0A3P6SPJ2</accession>
<keyword evidence="7" id="KW-0112">Calmodulin-binding</keyword>
<dbReference type="FunFam" id="1.10.1200.260:FF:000003">
    <property type="entry name" value="Potassium voltage-gated channel subfamily H member 1"/>
    <property type="match status" value="1"/>
</dbReference>
<evidence type="ECO:0008006" key="22">
    <source>
        <dbReference type="Google" id="ProtNLM"/>
    </source>
</evidence>
<keyword evidence="14" id="KW-0407">Ion channel</keyword>
<dbReference type="CDD" id="cd00038">
    <property type="entry name" value="CAP_ED"/>
    <property type="match status" value="1"/>
</dbReference>
<dbReference type="STRING" id="42156.A0A3P6SPJ2"/>
<dbReference type="PANTHER" id="PTHR10217:SF435">
    <property type="entry name" value="POTASSIUM VOLTAGE-GATED CHANNEL PROTEIN EAG"/>
    <property type="match status" value="1"/>
</dbReference>
<dbReference type="InterPro" id="IPR000014">
    <property type="entry name" value="PAS"/>
</dbReference>
<keyword evidence="8" id="KW-0851">Voltage-gated channel</keyword>
<evidence type="ECO:0000256" key="14">
    <source>
        <dbReference type="ARBA" id="ARBA00023303"/>
    </source>
</evidence>
<keyword evidence="12 16" id="KW-0472">Membrane</keyword>
<comment type="subcellular location">
    <subcellularLocation>
        <location evidence="1">Membrane</location>
        <topology evidence="1">Multi-pass membrane protein</topology>
    </subcellularLocation>
</comment>
<keyword evidence="10 16" id="KW-1133">Transmembrane helix</keyword>
<evidence type="ECO:0000259" key="19">
    <source>
        <dbReference type="PROSITE" id="PS50113"/>
    </source>
</evidence>
<evidence type="ECO:0000256" key="13">
    <source>
        <dbReference type="ARBA" id="ARBA00023180"/>
    </source>
</evidence>
<dbReference type="FunFam" id="2.60.120.10:FF:000009">
    <property type="entry name" value="Potassium voltage-gated channel subfamily H member 1"/>
    <property type="match status" value="1"/>
</dbReference>
<dbReference type="SMART" id="SM00086">
    <property type="entry name" value="PAC"/>
    <property type="match status" value="1"/>
</dbReference>
<dbReference type="OrthoDB" id="447251at2759"/>
<dbReference type="InterPro" id="IPR001610">
    <property type="entry name" value="PAC"/>
</dbReference>
<dbReference type="Gene3D" id="3.30.450.20">
    <property type="entry name" value="PAS domain"/>
    <property type="match status" value="1"/>
</dbReference>
<dbReference type="Pfam" id="PF00520">
    <property type="entry name" value="Ion_trans"/>
    <property type="match status" value="1"/>
</dbReference>
<evidence type="ECO:0000256" key="16">
    <source>
        <dbReference type="SAM" id="Phobius"/>
    </source>
</evidence>
<keyword evidence="5 16" id="KW-0812">Transmembrane</keyword>
<name>A0A3P6SPJ2_LITSI</name>
<evidence type="ECO:0000256" key="15">
    <source>
        <dbReference type="SAM" id="MobiDB-lite"/>
    </source>
</evidence>
<evidence type="ECO:0000256" key="5">
    <source>
        <dbReference type="ARBA" id="ARBA00022692"/>
    </source>
</evidence>
<keyword evidence="21" id="KW-1185">Reference proteome</keyword>
<dbReference type="PRINTS" id="PR01464">
    <property type="entry name" value="EAGCHANNEL"/>
</dbReference>
<dbReference type="Gene3D" id="2.60.120.10">
    <property type="entry name" value="Jelly Rolls"/>
    <property type="match status" value="1"/>
</dbReference>
<dbReference type="InterPro" id="IPR003949">
    <property type="entry name" value="K_chnl_volt-dep_EAG"/>
</dbReference>
<dbReference type="GO" id="GO:0008076">
    <property type="term" value="C:voltage-gated potassium channel complex"/>
    <property type="evidence" value="ECO:0007669"/>
    <property type="project" value="TreeGrafter"/>
</dbReference>
<dbReference type="SUPFAM" id="SSF55785">
    <property type="entry name" value="PYP-like sensor domain (PAS domain)"/>
    <property type="match status" value="1"/>
</dbReference>
<dbReference type="InterPro" id="IPR000595">
    <property type="entry name" value="cNMP-bd_dom"/>
</dbReference>
<dbReference type="OMA" id="PMNKTET"/>
<dbReference type="Proteomes" id="UP000277928">
    <property type="component" value="Unassembled WGS sequence"/>
</dbReference>
<dbReference type="Pfam" id="PF00027">
    <property type="entry name" value="cNMP_binding"/>
    <property type="match status" value="1"/>
</dbReference>
<evidence type="ECO:0000256" key="3">
    <source>
        <dbReference type="ARBA" id="ARBA00022538"/>
    </source>
</evidence>